<dbReference type="EMBL" id="FRFE01000033">
    <property type="protein sequence ID" value="SHO52243.1"/>
    <property type="molecule type" value="Genomic_DNA"/>
</dbReference>
<dbReference type="NCBIfam" id="TIGR02937">
    <property type="entry name" value="sigma70-ECF"/>
    <property type="match status" value="1"/>
</dbReference>
<keyword evidence="10" id="KW-1185">Reference proteome</keyword>
<keyword evidence="3 6" id="KW-0731">Sigma factor</keyword>
<dbReference type="InterPro" id="IPR014284">
    <property type="entry name" value="RNA_pol_sigma-70_dom"/>
</dbReference>
<gene>
    <name evidence="9" type="ORF">SAMN02745220_04453</name>
</gene>
<evidence type="ECO:0000256" key="2">
    <source>
        <dbReference type="ARBA" id="ARBA00023015"/>
    </source>
</evidence>
<dbReference type="CDD" id="cd06171">
    <property type="entry name" value="Sigma70_r4"/>
    <property type="match status" value="1"/>
</dbReference>
<dbReference type="Gene3D" id="1.10.10.10">
    <property type="entry name" value="Winged helix-like DNA-binding domain superfamily/Winged helix DNA-binding domain"/>
    <property type="match status" value="1"/>
</dbReference>
<evidence type="ECO:0000313" key="9">
    <source>
        <dbReference type="EMBL" id="SHO52243.1"/>
    </source>
</evidence>
<evidence type="ECO:0000256" key="1">
    <source>
        <dbReference type="ARBA" id="ARBA00010641"/>
    </source>
</evidence>
<dbReference type="GO" id="GO:0006352">
    <property type="term" value="P:DNA-templated transcription initiation"/>
    <property type="evidence" value="ECO:0007669"/>
    <property type="project" value="InterPro"/>
</dbReference>
<dbReference type="Gene3D" id="1.10.1740.10">
    <property type="match status" value="1"/>
</dbReference>
<organism evidence="9 10">
    <name type="scientific">Desulfopila aestuarii DSM 18488</name>
    <dbReference type="NCBI Taxonomy" id="1121416"/>
    <lineage>
        <taxon>Bacteria</taxon>
        <taxon>Pseudomonadati</taxon>
        <taxon>Thermodesulfobacteriota</taxon>
        <taxon>Desulfobulbia</taxon>
        <taxon>Desulfobulbales</taxon>
        <taxon>Desulfocapsaceae</taxon>
        <taxon>Desulfopila</taxon>
    </lineage>
</organism>
<dbReference type="InterPro" id="IPR007627">
    <property type="entry name" value="RNA_pol_sigma70_r2"/>
</dbReference>
<evidence type="ECO:0000259" key="8">
    <source>
        <dbReference type="Pfam" id="PF08281"/>
    </source>
</evidence>
<dbReference type="InterPro" id="IPR013325">
    <property type="entry name" value="RNA_pol_sigma_r2"/>
</dbReference>
<comment type="similarity">
    <text evidence="1 6">Belongs to the sigma-70 factor family. ECF subfamily.</text>
</comment>
<evidence type="ECO:0000259" key="7">
    <source>
        <dbReference type="Pfam" id="PF04542"/>
    </source>
</evidence>
<dbReference type="SUPFAM" id="SSF88946">
    <property type="entry name" value="Sigma2 domain of RNA polymerase sigma factors"/>
    <property type="match status" value="1"/>
</dbReference>
<dbReference type="Pfam" id="PF04542">
    <property type="entry name" value="Sigma70_r2"/>
    <property type="match status" value="1"/>
</dbReference>
<dbReference type="SUPFAM" id="SSF88659">
    <property type="entry name" value="Sigma3 and sigma4 domains of RNA polymerase sigma factors"/>
    <property type="match status" value="1"/>
</dbReference>
<evidence type="ECO:0000313" key="10">
    <source>
        <dbReference type="Proteomes" id="UP000184603"/>
    </source>
</evidence>
<dbReference type="InterPro" id="IPR013249">
    <property type="entry name" value="RNA_pol_sigma70_r4_t2"/>
</dbReference>
<dbReference type="InterPro" id="IPR000838">
    <property type="entry name" value="RNA_pol_sigma70_ECF_CS"/>
</dbReference>
<evidence type="ECO:0000256" key="5">
    <source>
        <dbReference type="ARBA" id="ARBA00023163"/>
    </source>
</evidence>
<dbReference type="GO" id="GO:0016987">
    <property type="term" value="F:sigma factor activity"/>
    <property type="evidence" value="ECO:0007669"/>
    <property type="project" value="UniProtKB-KW"/>
</dbReference>
<evidence type="ECO:0000256" key="6">
    <source>
        <dbReference type="RuleBase" id="RU000716"/>
    </source>
</evidence>
<dbReference type="GO" id="GO:0003677">
    <property type="term" value="F:DNA binding"/>
    <property type="evidence" value="ECO:0007669"/>
    <property type="project" value="UniProtKB-KW"/>
</dbReference>
<keyword evidence="4 6" id="KW-0238">DNA-binding</keyword>
<keyword evidence="2 6" id="KW-0805">Transcription regulation</keyword>
<feature type="domain" description="RNA polymerase sigma-70 region 2" evidence="7">
    <location>
        <begin position="12"/>
        <end position="76"/>
    </location>
</feature>
<evidence type="ECO:0000256" key="4">
    <source>
        <dbReference type="ARBA" id="ARBA00023125"/>
    </source>
</evidence>
<keyword evidence="5 6" id="KW-0804">Transcription</keyword>
<evidence type="ECO:0000256" key="3">
    <source>
        <dbReference type="ARBA" id="ARBA00023082"/>
    </source>
</evidence>
<dbReference type="Pfam" id="PF08281">
    <property type="entry name" value="Sigma70_r4_2"/>
    <property type="match status" value="1"/>
</dbReference>
<dbReference type="PANTHER" id="PTHR43133">
    <property type="entry name" value="RNA POLYMERASE ECF-TYPE SIGMA FACTO"/>
    <property type="match status" value="1"/>
</dbReference>
<accession>A0A1M7YI03</accession>
<protein>
    <recommendedName>
        <fullName evidence="6">RNA polymerase sigma factor</fullName>
    </recommendedName>
</protein>
<dbReference type="Proteomes" id="UP000184603">
    <property type="component" value="Unassembled WGS sequence"/>
</dbReference>
<dbReference type="AlphaFoldDB" id="A0A1M7YI03"/>
<dbReference type="RefSeq" id="WP_073615861.1">
    <property type="nucleotide sequence ID" value="NZ_FRFE01000033.1"/>
</dbReference>
<sequence>MLKSSELDYYSIVEQYQPVVRRFINMMVRNQWASDDLTQETFIKAYKRLSSLEDPSKVKSWLLRIAYNLCQDHFKALSGKRVESLDSVEAVLAADILPMGKQMERDEMSRCVQEKMLLLPQSYRTILCLSDIAGLSYEEIGEVLQITRGNVKARLHRARMKMKEILHTHCHISNDERDVLVCTPKDV</sequence>
<dbReference type="PANTHER" id="PTHR43133:SF8">
    <property type="entry name" value="RNA POLYMERASE SIGMA FACTOR HI_1459-RELATED"/>
    <property type="match status" value="1"/>
</dbReference>
<dbReference type="InterPro" id="IPR036388">
    <property type="entry name" value="WH-like_DNA-bd_sf"/>
</dbReference>
<reference evidence="9 10" key="1">
    <citation type="submission" date="2016-12" db="EMBL/GenBank/DDBJ databases">
        <authorList>
            <person name="Song W.-J."/>
            <person name="Kurnit D.M."/>
        </authorList>
    </citation>
    <scope>NUCLEOTIDE SEQUENCE [LARGE SCALE GENOMIC DNA]</scope>
    <source>
        <strain evidence="9 10">DSM 18488</strain>
    </source>
</reference>
<dbReference type="InterPro" id="IPR039425">
    <property type="entry name" value="RNA_pol_sigma-70-like"/>
</dbReference>
<feature type="domain" description="RNA polymerase sigma factor 70 region 4 type 2" evidence="8">
    <location>
        <begin position="110"/>
        <end position="162"/>
    </location>
</feature>
<dbReference type="PROSITE" id="PS01063">
    <property type="entry name" value="SIGMA70_ECF"/>
    <property type="match status" value="1"/>
</dbReference>
<name>A0A1M7YI03_9BACT</name>
<dbReference type="InterPro" id="IPR013324">
    <property type="entry name" value="RNA_pol_sigma_r3/r4-like"/>
</dbReference>
<dbReference type="OrthoDB" id="9780326at2"/>
<proteinExistence type="inferred from homology"/>
<dbReference type="STRING" id="1121416.SAMN02745220_04453"/>